<comment type="subcellular location">
    <subcellularLocation>
        <location evidence="1">Nucleus</location>
    </subcellularLocation>
</comment>
<dbReference type="GO" id="GO:0000972">
    <property type="term" value="P:transcription-dependent tethering of RNA polymerase II gene DNA at nuclear periphery"/>
    <property type="evidence" value="ECO:0007669"/>
    <property type="project" value="TreeGrafter"/>
</dbReference>
<dbReference type="WBParaSite" id="PSU_v2.g17972.t1">
    <property type="protein sequence ID" value="PSU_v2.g17972.t1"/>
    <property type="gene ID" value="PSU_v2.g17972"/>
</dbReference>
<dbReference type="PANTHER" id="PTHR10350">
    <property type="entry name" value="NUCLEAR PORE COMPLEX PROTEIN NUP155"/>
    <property type="match status" value="1"/>
</dbReference>
<organism evidence="5 6">
    <name type="scientific">Panagrolaimus superbus</name>
    <dbReference type="NCBI Taxonomy" id="310955"/>
    <lineage>
        <taxon>Eukaryota</taxon>
        <taxon>Metazoa</taxon>
        <taxon>Ecdysozoa</taxon>
        <taxon>Nematoda</taxon>
        <taxon>Chromadorea</taxon>
        <taxon>Rhabditida</taxon>
        <taxon>Tylenchina</taxon>
        <taxon>Panagrolaimomorpha</taxon>
        <taxon>Panagrolaimoidea</taxon>
        <taxon>Panagrolaimidae</taxon>
        <taxon>Panagrolaimus</taxon>
    </lineage>
</organism>
<evidence type="ECO:0000256" key="1">
    <source>
        <dbReference type="ARBA" id="ARBA00004123"/>
    </source>
</evidence>
<evidence type="ECO:0000313" key="6">
    <source>
        <dbReference type="WBParaSite" id="PSU_v2.g17972.t1"/>
    </source>
</evidence>
<dbReference type="Gene3D" id="1.20.120.1880">
    <property type="entry name" value="Nucleoporin, helical C-terminal domain"/>
    <property type="match status" value="1"/>
</dbReference>
<evidence type="ECO:0000313" key="5">
    <source>
        <dbReference type="Proteomes" id="UP000887577"/>
    </source>
</evidence>
<dbReference type="GO" id="GO:0017056">
    <property type="term" value="F:structural constituent of nuclear pore"/>
    <property type="evidence" value="ECO:0007669"/>
    <property type="project" value="InterPro"/>
</dbReference>
<dbReference type="Proteomes" id="UP000887577">
    <property type="component" value="Unplaced"/>
</dbReference>
<keyword evidence="3" id="KW-0539">Nucleus</keyword>
<evidence type="ECO:0000259" key="4">
    <source>
        <dbReference type="Pfam" id="PF03177"/>
    </source>
</evidence>
<dbReference type="GO" id="GO:0036228">
    <property type="term" value="P:protein localization to nuclear inner membrane"/>
    <property type="evidence" value="ECO:0007669"/>
    <property type="project" value="TreeGrafter"/>
</dbReference>
<name>A0A914YF77_9BILA</name>
<dbReference type="InterPro" id="IPR007187">
    <property type="entry name" value="Nucleoporin_Nup133/Nup155_C"/>
</dbReference>
<reference evidence="6" key="1">
    <citation type="submission" date="2022-11" db="UniProtKB">
        <authorList>
            <consortium name="WormBaseParasite"/>
        </authorList>
    </citation>
    <scope>IDENTIFICATION</scope>
</reference>
<dbReference type="InterPro" id="IPR042533">
    <property type="entry name" value="Nucleoporin_Nup155_C_1"/>
</dbReference>
<keyword evidence="2" id="KW-0813">Transport</keyword>
<dbReference type="GO" id="GO:0044611">
    <property type="term" value="C:nuclear pore inner ring"/>
    <property type="evidence" value="ECO:0007669"/>
    <property type="project" value="TreeGrafter"/>
</dbReference>
<dbReference type="GO" id="GO:0006405">
    <property type="term" value="P:RNA export from nucleus"/>
    <property type="evidence" value="ECO:0007669"/>
    <property type="project" value="TreeGrafter"/>
</dbReference>
<dbReference type="Gene3D" id="1.25.40.440">
    <property type="entry name" value="Nucleoporin, helical domain, central subdomain"/>
    <property type="match status" value="1"/>
</dbReference>
<dbReference type="InterPro" id="IPR042537">
    <property type="entry name" value="Nucleoporin_Nup155_C_2"/>
</dbReference>
<dbReference type="PANTHER" id="PTHR10350:SF6">
    <property type="entry name" value="NUCLEAR PORE COMPLEX PROTEIN NUP155"/>
    <property type="match status" value="1"/>
</dbReference>
<protein>
    <submittedName>
        <fullName evidence="6">Nucleoporin Nup133/Nup155-like C-terminal domain-containing protein</fullName>
    </submittedName>
</protein>
<feature type="domain" description="Nucleoporin Nup133/Nup155-like C-terminal" evidence="4">
    <location>
        <begin position="60"/>
        <end position="623"/>
    </location>
</feature>
<dbReference type="Pfam" id="PF03177">
    <property type="entry name" value="Nucleoporin_C"/>
    <property type="match status" value="1"/>
</dbReference>
<evidence type="ECO:0000256" key="2">
    <source>
        <dbReference type="ARBA" id="ARBA00022448"/>
    </source>
</evidence>
<dbReference type="Gene3D" id="1.25.40.450">
    <property type="entry name" value="Nucleoporin, helical domain, N-terminal subdomain"/>
    <property type="match status" value="1"/>
</dbReference>
<evidence type="ECO:0000256" key="3">
    <source>
        <dbReference type="ARBA" id="ARBA00023242"/>
    </source>
</evidence>
<dbReference type="Gene3D" id="1.20.58.1780">
    <property type="match status" value="1"/>
</dbReference>
<dbReference type="InterPro" id="IPR004870">
    <property type="entry name" value="Nucleoporin_Nup155"/>
</dbReference>
<dbReference type="GO" id="GO:0006606">
    <property type="term" value="P:protein import into nucleus"/>
    <property type="evidence" value="ECO:0007669"/>
    <property type="project" value="TreeGrafter"/>
</dbReference>
<sequence length="668" mass="77058">MHFIHIFQGLIVANLWNTRICRRQNNLAFNALPMEEVENVIQYTGALLAAIKRYNLLTYNSESKIFDQENVRAYDAELRSLQEYERMVTNTHEFLNLWRILDEHQFHVLTQLLPDDVFSGLGNVTFAQAILTCKETSAEFVTAIVKHYIGDEATTAVISQRLTEECPSLFTSQDAHILKASEHIAIAKSLPLGHERQRAIQTAVDFLRKCVQRVNMGLICDLLKQINAYDAIADLALQRAFNEDPSKIAVIAYRESISQIDSKVRDAVAKRGECYRHIDNALDYLQQQITNGNGGEISVPLALSQRDAILQRVLESDDELAHINLFQWMLKNGMEDRLLKRQQRFFEQFLMHEIREGGGEYYLKLLWRYYEKNENYVSAAKLLLDFAENSPKIDLKGRMTYLSHALLCIQSATETRQNQELKQRVQEFLDVTQIQQQTYDEIAKIGGVKISDNEAKDALEQLNSKLFSLTELFSSFADQYNLPTIKLGIVKCANHYDPDTIEDIWKEILKQEYENCNDATTLRARLTATLSKLYRLYGVSQHYVPVEFIIRELLLKGSRLSDNASWLPSICKDSGISLAALLHHVQNEFRQDPFWHEPRQLQYIINMGKCVIEDFLNEQNKMNHSDRSVLKDKCLSFIGTLQLNIQEMHGMQSPVDALKMYEEELKLI</sequence>
<dbReference type="AlphaFoldDB" id="A0A914YF77"/>
<keyword evidence="5" id="KW-1185">Reference proteome</keyword>
<proteinExistence type="predicted"/>
<accession>A0A914YF77</accession>
<dbReference type="InterPro" id="IPR042538">
    <property type="entry name" value="Nucleoporin_Nup155_C_3"/>
</dbReference>